<dbReference type="PANTHER" id="PTHR43820:SF4">
    <property type="entry name" value="HIGH-AFFINITY BRANCHED-CHAIN AMINO ACID TRANSPORT ATP-BINDING PROTEIN LIVF"/>
    <property type="match status" value="1"/>
</dbReference>
<comment type="similarity">
    <text evidence="1">Belongs to the ABC transporter superfamily.</text>
</comment>
<dbReference type="Gene3D" id="3.40.50.300">
    <property type="entry name" value="P-loop containing nucleotide triphosphate hydrolases"/>
    <property type="match status" value="1"/>
</dbReference>
<evidence type="ECO:0000259" key="6">
    <source>
        <dbReference type="PROSITE" id="PS50893"/>
    </source>
</evidence>
<dbReference type="InterPro" id="IPR003593">
    <property type="entry name" value="AAA+_ATPase"/>
</dbReference>
<dbReference type="InterPro" id="IPR027417">
    <property type="entry name" value="P-loop_NTPase"/>
</dbReference>
<dbReference type="KEGG" id="dao:Desac_0872"/>
<dbReference type="GO" id="GO:0015658">
    <property type="term" value="F:branched-chain amino acid transmembrane transporter activity"/>
    <property type="evidence" value="ECO:0007669"/>
    <property type="project" value="TreeGrafter"/>
</dbReference>
<evidence type="ECO:0000313" key="7">
    <source>
        <dbReference type="EMBL" id="AEB08749.1"/>
    </source>
</evidence>
<evidence type="ECO:0000256" key="1">
    <source>
        <dbReference type="ARBA" id="ARBA00005417"/>
    </source>
</evidence>
<keyword evidence="4" id="KW-0067">ATP-binding</keyword>
<dbReference type="Proteomes" id="UP000000483">
    <property type="component" value="Chromosome"/>
</dbReference>
<dbReference type="HOGENOM" id="CLU_000604_1_2_7"/>
<keyword evidence="5" id="KW-0029">Amino-acid transport</keyword>
<evidence type="ECO:0000313" key="8">
    <source>
        <dbReference type="Proteomes" id="UP000000483"/>
    </source>
</evidence>
<dbReference type="OrthoDB" id="5499705at2"/>
<proteinExistence type="inferred from homology"/>
<dbReference type="GO" id="GO:0016887">
    <property type="term" value="F:ATP hydrolysis activity"/>
    <property type="evidence" value="ECO:0007669"/>
    <property type="project" value="InterPro"/>
</dbReference>
<dbReference type="SMART" id="SM00382">
    <property type="entry name" value="AAA"/>
    <property type="match status" value="1"/>
</dbReference>
<dbReference type="PROSITE" id="PS00211">
    <property type="entry name" value="ABC_TRANSPORTER_1"/>
    <property type="match status" value="1"/>
</dbReference>
<organism evidence="7 8">
    <name type="scientific">Desulfobacca acetoxidans (strain ATCC 700848 / DSM 11109 / ASRB2)</name>
    <dbReference type="NCBI Taxonomy" id="880072"/>
    <lineage>
        <taxon>Bacteria</taxon>
        <taxon>Pseudomonadati</taxon>
        <taxon>Thermodesulfobacteriota</taxon>
        <taxon>Desulfobaccia</taxon>
        <taxon>Desulfobaccales</taxon>
        <taxon>Desulfobaccaceae</taxon>
        <taxon>Desulfobacca</taxon>
    </lineage>
</organism>
<evidence type="ECO:0000256" key="2">
    <source>
        <dbReference type="ARBA" id="ARBA00022448"/>
    </source>
</evidence>
<name>F2NGX8_DESAR</name>
<dbReference type="CDD" id="cd03224">
    <property type="entry name" value="ABC_TM1139_LivF_branched"/>
    <property type="match status" value="1"/>
</dbReference>
<dbReference type="RefSeq" id="WP_013705862.1">
    <property type="nucleotide sequence ID" value="NC_015388.1"/>
</dbReference>
<dbReference type="PROSITE" id="PS50893">
    <property type="entry name" value="ABC_TRANSPORTER_2"/>
    <property type="match status" value="1"/>
</dbReference>
<keyword evidence="3" id="KW-0547">Nucleotide-binding</keyword>
<evidence type="ECO:0000256" key="4">
    <source>
        <dbReference type="ARBA" id="ARBA00022840"/>
    </source>
</evidence>
<dbReference type="Pfam" id="PF00005">
    <property type="entry name" value="ABC_tran"/>
    <property type="match status" value="1"/>
</dbReference>
<sequence length="252" mass="27733">MKSETSGEPLLAIEHLCTSYNHTCIIKDVSLRLWPQQVVAVVGPNGAGKTTILKAVGGLLRPVSGKIYLVGEDLTQLPVWEVVRRGVVYVPEGTNVFPDMSVLENLEIGGYLNRTLIPERLALVYELFPELHLKLRIPAGSLSGGQQRMLVLARGLMAGARLLLLDDPFLGLSPKYVKIFCDAFRVLRRQGMTLFISGQHVRRILNVADLAFLIEEGEITLTGSGAELLQNHHLRRTLFGIEATCDPADVLT</sequence>
<dbReference type="PANTHER" id="PTHR43820">
    <property type="entry name" value="HIGH-AFFINITY BRANCHED-CHAIN AMINO ACID TRANSPORT ATP-BINDING PROTEIN LIVF"/>
    <property type="match status" value="1"/>
</dbReference>
<dbReference type="EMBL" id="CP002629">
    <property type="protein sequence ID" value="AEB08749.1"/>
    <property type="molecule type" value="Genomic_DNA"/>
</dbReference>
<gene>
    <name evidence="7" type="ordered locus">Desac_0872</name>
</gene>
<dbReference type="InterPro" id="IPR017871">
    <property type="entry name" value="ABC_transporter-like_CS"/>
</dbReference>
<keyword evidence="8" id="KW-1185">Reference proteome</keyword>
<reference evidence="8" key="2">
    <citation type="submission" date="2011-03" db="EMBL/GenBank/DDBJ databases">
        <title>The complete genome of Desulfobacca acetoxidans DSM 11109.</title>
        <authorList>
            <consortium name="US DOE Joint Genome Institute (JGI-PGF)"/>
            <person name="Lucas S."/>
            <person name="Copeland A."/>
            <person name="Lapidus A."/>
            <person name="Bruce D."/>
            <person name="Goodwin L."/>
            <person name="Pitluck S."/>
            <person name="Peters L."/>
            <person name="Kyrpides N."/>
            <person name="Mavromatis K."/>
            <person name="Ivanova N."/>
            <person name="Ovchinnikova G."/>
            <person name="Teshima H."/>
            <person name="Detter J.C."/>
            <person name="Han C."/>
            <person name="Land M."/>
            <person name="Hauser L."/>
            <person name="Markowitz V."/>
            <person name="Cheng J.-F."/>
            <person name="Hugenholtz P."/>
            <person name="Woyke T."/>
            <person name="Wu D."/>
            <person name="Spring S."/>
            <person name="Schueler E."/>
            <person name="Brambilla E."/>
            <person name="Klenk H.-P."/>
            <person name="Eisen J.A."/>
        </authorList>
    </citation>
    <scope>NUCLEOTIDE SEQUENCE [LARGE SCALE GENOMIC DNA]</scope>
    <source>
        <strain evidence="8">ATCC 700848 / DSM 11109 / ASRB2</strain>
    </source>
</reference>
<dbReference type="eggNOG" id="COG0410">
    <property type="taxonomic scope" value="Bacteria"/>
</dbReference>
<dbReference type="AlphaFoldDB" id="F2NGX8"/>
<dbReference type="InterPro" id="IPR003439">
    <property type="entry name" value="ABC_transporter-like_ATP-bd"/>
</dbReference>
<accession>F2NGX8</accession>
<feature type="domain" description="ABC transporter" evidence="6">
    <location>
        <begin position="11"/>
        <end position="241"/>
    </location>
</feature>
<evidence type="ECO:0000256" key="3">
    <source>
        <dbReference type="ARBA" id="ARBA00022741"/>
    </source>
</evidence>
<dbReference type="GO" id="GO:0015807">
    <property type="term" value="P:L-amino acid transport"/>
    <property type="evidence" value="ECO:0007669"/>
    <property type="project" value="TreeGrafter"/>
</dbReference>
<dbReference type="GO" id="GO:0005524">
    <property type="term" value="F:ATP binding"/>
    <property type="evidence" value="ECO:0007669"/>
    <property type="project" value="UniProtKB-KW"/>
</dbReference>
<dbReference type="STRING" id="880072.Desac_0872"/>
<dbReference type="InterPro" id="IPR052156">
    <property type="entry name" value="BCAA_Transport_ATP-bd_LivF"/>
</dbReference>
<keyword evidence="2" id="KW-0813">Transport</keyword>
<reference evidence="7 8" key="1">
    <citation type="journal article" date="2011" name="Stand. Genomic Sci.">
        <title>Complete genome sequence of the acetate-degrading sulfate reducer Desulfobacca acetoxidans type strain (ASRB2).</title>
        <authorList>
            <person name="Goker M."/>
            <person name="Teshima H."/>
            <person name="Lapidus A."/>
            <person name="Nolan M."/>
            <person name="Lucas S."/>
            <person name="Hammon N."/>
            <person name="Deshpande S."/>
            <person name="Cheng J.F."/>
            <person name="Tapia R."/>
            <person name="Han C."/>
            <person name="Goodwin L."/>
            <person name="Pitluck S."/>
            <person name="Huntemann M."/>
            <person name="Liolios K."/>
            <person name="Ivanova N."/>
            <person name="Pagani I."/>
            <person name="Mavromatis K."/>
            <person name="Ovchinikova G."/>
            <person name="Pati A."/>
            <person name="Chen A."/>
            <person name="Palaniappan K."/>
            <person name="Land M."/>
            <person name="Hauser L."/>
            <person name="Brambilla E.M."/>
            <person name="Rohde M."/>
            <person name="Spring S."/>
            <person name="Detter J.C."/>
            <person name="Woyke T."/>
            <person name="Bristow J."/>
            <person name="Eisen J.A."/>
            <person name="Markowitz V."/>
            <person name="Hugenholtz P."/>
            <person name="Kyrpides N.C."/>
            <person name="Klenk H.P."/>
        </authorList>
    </citation>
    <scope>NUCLEOTIDE SEQUENCE [LARGE SCALE GENOMIC DNA]</scope>
    <source>
        <strain evidence="8">ATCC 700848 / DSM 11109 / ASRB2</strain>
    </source>
</reference>
<evidence type="ECO:0000256" key="5">
    <source>
        <dbReference type="ARBA" id="ARBA00022970"/>
    </source>
</evidence>
<protein>
    <submittedName>
        <fullName evidence="7">ABC transporter related protein</fullName>
    </submittedName>
</protein>
<dbReference type="SUPFAM" id="SSF52540">
    <property type="entry name" value="P-loop containing nucleoside triphosphate hydrolases"/>
    <property type="match status" value="1"/>
</dbReference>